<proteinExistence type="predicted"/>
<name>A0ACC3MRY6_9PEZI</name>
<evidence type="ECO:0000313" key="2">
    <source>
        <dbReference type="Proteomes" id="UP001281147"/>
    </source>
</evidence>
<dbReference type="EMBL" id="JAUTXU010000163">
    <property type="protein sequence ID" value="KAK3702283.1"/>
    <property type="molecule type" value="Genomic_DNA"/>
</dbReference>
<sequence length="165" mass="17605">MRLTESGSVRIDNIRTPWADALDGTQRPSVLFQKCWIFPLQHASADDPTGLAQGALNAASKYTANNTRPWPSGGDSKDSATEEFYILERYGTYAAHLEAADALADRAGAKVAKLYADAGLVGSTFISPSDQTNGTSKSNGYANGSHLAQLHRKAITAQYRGEVAA</sequence>
<evidence type="ECO:0000313" key="1">
    <source>
        <dbReference type="EMBL" id="KAK3702283.1"/>
    </source>
</evidence>
<comment type="caution">
    <text evidence="1">The sequence shown here is derived from an EMBL/GenBank/DDBJ whole genome shotgun (WGS) entry which is preliminary data.</text>
</comment>
<organism evidence="1 2">
    <name type="scientific">Vermiconidia calcicola</name>
    <dbReference type="NCBI Taxonomy" id="1690605"/>
    <lineage>
        <taxon>Eukaryota</taxon>
        <taxon>Fungi</taxon>
        <taxon>Dikarya</taxon>
        <taxon>Ascomycota</taxon>
        <taxon>Pezizomycotina</taxon>
        <taxon>Dothideomycetes</taxon>
        <taxon>Dothideomycetidae</taxon>
        <taxon>Mycosphaerellales</taxon>
        <taxon>Extremaceae</taxon>
        <taxon>Vermiconidia</taxon>
    </lineage>
</organism>
<dbReference type="Proteomes" id="UP001281147">
    <property type="component" value="Unassembled WGS sequence"/>
</dbReference>
<keyword evidence="2" id="KW-1185">Reference proteome</keyword>
<accession>A0ACC3MRY6</accession>
<protein>
    <submittedName>
        <fullName evidence="1">Uncharacterized protein</fullName>
    </submittedName>
</protein>
<gene>
    <name evidence="1" type="ORF">LTR37_014994</name>
</gene>
<reference evidence="1" key="1">
    <citation type="submission" date="2023-07" db="EMBL/GenBank/DDBJ databases">
        <title>Black Yeasts Isolated from many extreme environments.</title>
        <authorList>
            <person name="Coleine C."/>
            <person name="Stajich J.E."/>
            <person name="Selbmann L."/>
        </authorList>
    </citation>
    <scope>NUCLEOTIDE SEQUENCE</scope>
    <source>
        <strain evidence="1">CCFEE 5714</strain>
    </source>
</reference>